<feature type="compositionally biased region" description="Basic residues" evidence="1">
    <location>
        <begin position="285"/>
        <end position="294"/>
    </location>
</feature>
<evidence type="ECO:0000313" key="4">
    <source>
        <dbReference type="EMBL" id="KAG6300399.1"/>
    </source>
</evidence>
<evidence type="ECO:0008006" key="6">
    <source>
        <dbReference type="Google" id="ProtNLM"/>
    </source>
</evidence>
<evidence type="ECO:0000313" key="5">
    <source>
        <dbReference type="Proteomes" id="UP000707071"/>
    </source>
</evidence>
<feature type="region of interest" description="Disordered" evidence="1">
    <location>
        <begin position="256"/>
        <end position="300"/>
    </location>
</feature>
<feature type="domain" description="Cwf19-like C-terminal" evidence="3">
    <location>
        <begin position="300"/>
        <end position="429"/>
    </location>
</feature>
<dbReference type="GO" id="GO:0000398">
    <property type="term" value="P:mRNA splicing, via spliceosome"/>
    <property type="evidence" value="ECO:0007669"/>
    <property type="project" value="TreeGrafter"/>
</dbReference>
<feature type="domain" description="Cwf19-like protein C-terminal" evidence="2">
    <location>
        <begin position="511"/>
        <end position="566"/>
    </location>
</feature>
<evidence type="ECO:0000256" key="1">
    <source>
        <dbReference type="SAM" id="MobiDB-lite"/>
    </source>
</evidence>
<comment type="caution">
    <text evidence="4">The sequence shown here is derived from an EMBL/GenBank/DDBJ whole genome shotgun (WGS) entry which is preliminary data.</text>
</comment>
<dbReference type="InterPro" id="IPR006768">
    <property type="entry name" value="Cwf19-like_C_dom-1"/>
</dbReference>
<gene>
    <name evidence="4" type="ORF">E4U09_006963</name>
</gene>
<dbReference type="InterPro" id="IPR029052">
    <property type="entry name" value="Metallo-depent_PP-like"/>
</dbReference>
<feature type="compositionally biased region" description="Basic and acidic residues" evidence="1">
    <location>
        <begin position="267"/>
        <end position="284"/>
    </location>
</feature>
<name>A0A9P7U396_9HYPO</name>
<keyword evidence="5" id="KW-1185">Reference proteome</keyword>
<dbReference type="Pfam" id="PF04677">
    <property type="entry name" value="CwfJ_C_1"/>
    <property type="match status" value="1"/>
</dbReference>
<proteinExistence type="predicted"/>
<dbReference type="InterPro" id="IPR040194">
    <property type="entry name" value="Cwf19-like"/>
</dbReference>
<dbReference type="EMBL" id="SRRH01000067">
    <property type="protein sequence ID" value="KAG6300399.1"/>
    <property type="molecule type" value="Genomic_DNA"/>
</dbReference>
<protein>
    <recommendedName>
        <fullName evidence="6">Meiotically up-regulated gene 161 protein</fullName>
    </recommendedName>
</protein>
<reference evidence="4 5" key="1">
    <citation type="journal article" date="2020" name="bioRxiv">
        <title>Whole genome comparisons of ergot fungi reveals the divergence and evolution of species within the genus Claviceps are the result of varying mechanisms driving genome evolution and host range expansion.</title>
        <authorList>
            <person name="Wyka S.A."/>
            <person name="Mondo S.J."/>
            <person name="Liu M."/>
            <person name="Dettman J."/>
            <person name="Nalam V."/>
            <person name="Broders K.D."/>
        </authorList>
    </citation>
    <scope>NUCLEOTIDE SEQUENCE [LARGE SCALE GENOMIC DNA]</scope>
    <source>
        <strain evidence="4 5">Clav52</strain>
    </source>
</reference>
<dbReference type="AlphaFoldDB" id="A0A9P7U396"/>
<accession>A0A9P7U396</accession>
<dbReference type="SUPFAM" id="SSF56300">
    <property type="entry name" value="Metallo-dependent phosphatases"/>
    <property type="match status" value="1"/>
</dbReference>
<dbReference type="PANTHER" id="PTHR12072:SF4">
    <property type="entry name" value="CWF19-LIKE PROTEIN 1"/>
    <property type="match status" value="1"/>
</dbReference>
<dbReference type="Pfam" id="PF04676">
    <property type="entry name" value="CwfJ_C_2"/>
    <property type="match status" value="1"/>
</dbReference>
<dbReference type="CDD" id="cd07380">
    <property type="entry name" value="MPP_CWF19_N"/>
    <property type="match status" value="1"/>
</dbReference>
<dbReference type="InterPro" id="IPR006767">
    <property type="entry name" value="Cwf19-like_C_dom-2"/>
</dbReference>
<dbReference type="PANTHER" id="PTHR12072">
    <property type="entry name" value="CWF19, CELL CYCLE CONTROL PROTEIN"/>
    <property type="match status" value="1"/>
</dbReference>
<dbReference type="Proteomes" id="UP000707071">
    <property type="component" value="Unassembled WGS sequence"/>
</dbReference>
<organism evidence="4 5">
    <name type="scientific">Claviceps aff. purpurea</name>
    <dbReference type="NCBI Taxonomy" id="1967640"/>
    <lineage>
        <taxon>Eukaryota</taxon>
        <taxon>Fungi</taxon>
        <taxon>Dikarya</taxon>
        <taxon>Ascomycota</taxon>
        <taxon>Pezizomycotina</taxon>
        <taxon>Sordariomycetes</taxon>
        <taxon>Hypocreomycetidae</taxon>
        <taxon>Hypocreales</taxon>
        <taxon>Clavicipitaceae</taxon>
        <taxon>Claviceps</taxon>
    </lineage>
</organism>
<evidence type="ECO:0000259" key="3">
    <source>
        <dbReference type="Pfam" id="PF04677"/>
    </source>
</evidence>
<sequence length="571" mass="63473">MAAPKIIVLGSLNGQLEAAFKKLATLHAKNNFSLAILTGDVFTPETEDATISALLSGALEVPLPTYFTIGSHSLPPRIAAKVEKDEELCHNLQFLGKRSITKTLDGLRIVALGGNLDANVVGGVSKEQHLPYHTDDDAKSLKGANNADILLTWLWPSNVSNGSKVALEPSQQSSIKSTQAIADLCATLKPRYHLSASPTAFFYEREPFVHPAESDHDPPEITRFISLAPYGNEAKAKAMYAFALNKSDVNIPPGVTNSPFHVKKRPRHDDNDQGFRRFGHDHNDRHGRHNKRRRAEPPPGPEQCYFCLSNPNIASHMCCSIGDEAYITTAKGPLPTSSTFADQSLHFPAHFIIIPLPHAPTIPSMGSITDPTSDAVRTHTEMTRFREALQAMISTKSSRKLGAVTWEISRDRNVHIMWQLIALQAATIQNGLAEAAFRVEAENQKYPAFQAKELSLQEQASFGDYFRVWLWAEHDEDEDADAEKENGKDMDQGQGQGKGKGKGKGKSLVMPLPSDMRFDLQFGRRVIAKLLGLEKRFFWRDCEQTVEEETRDVEAFREAFREWDFTMEGAE</sequence>
<evidence type="ECO:0000259" key="2">
    <source>
        <dbReference type="Pfam" id="PF04676"/>
    </source>
</evidence>
<dbReference type="GO" id="GO:0071014">
    <property type="term" value="C:post-mRNA release spliceosomal complex"/>
    <property type="evidence" value="ECO:0007669"/>
    <property type="project" value="TreeGrafter"/>
</dbReference>
<dbReference type="GO" id="GO:0061632">
    <property type="term" value="F:RNA lariat debranching enzyme activator activity"/>
    <property type="evidence" value="ECO:0007669"/>
    <property type="project" value="TreeGrafter"/>
</dbReference>
<feature type="region of interest" description="Disordered" evidence="1">
    <location>
        <begin position="477"/>
        <end position="506"/>
    </location>
</feature>